<name>A0AAN9M5C5_CANGL</name>
<dbReference type="AlphaFoldDB" id="A0AAN9M5C5"/>
<evidence type="ECO:0000313" key="2">
    <source>
        <dbReference type="Proteomes" id="UP001367508"/>
    </source>
</evidence>
<dbReference type="EMBL" id="JAYMYQ010000003">
    <property type="protein sequence ID" value="KAK7345733.1"/>
    <property type="molecule type" value="Genomic_DNA"/>
</dbReference>
<reference evidence="1 2" key="1">
    <citation type="submission" date="2024-01" db="EMBL/GenBank/DDBJ databases">
        <title>The genomes of 5 underutilized Papilionoideae crops provide insights into root nodulation and disease resistanc.</title>
        <authorList>
            <person name="Jiang F."/>
        </authorList>
    </citation>
    <scope>NUCLEOTIDE SEQUENCE [LARGE SCALE GENOMIC DNA]</scope>
    <source>
        <strain evidence="1">LVBAO_FW01</strain>
        <tissue evidence="1">Leaves</tissue>
    </source>
</reference>
<keyword evidence="2" id="KW-1185">Reference proteome</keyword>
<accession>A0AAN9M5C5</accession>
<comment type="caution">
    <text evidence="1">The sequence shown here is derived from an EMBL/GenBank/DDBJ whole genome shotgun (WGS) entry which is preliminary data.</text>
</comment>
<organism evidence="1 2">
    <name type="scientific">Canavalia gladiata</name>
    <name type="common">Sword bean</name>
    <name type="synonym">Dolichos gladiatus</name>
    <dbReference type="NCBI Taxonomy" id="3824"/>
    <lineage>
        <taxon>Eukaryota</taxon>
        <taxon>Viridiplantae</taxon>
        <taxon>Streptophyta</taxon>
        <taxon>Embryophyta</taxon>
        <taxon>Tracheophyta</taxon>
        <taxon>Spermatophyta</taxon>
        <taxon>Magnoliopsida</taxon>
        <taxon>eudicotyledons</taxon>
        <taxon>Gunneridae</taxon>
        <taxon>Pentapetalae</taxon>
        <taxon>rosids</taxon>
        <taxon>fabids</taxon>
        <taxon>Fabales</taxon>
        <taxon>Fabaceae</taxon>
        <taxon>Papilionoideae</taxon>
        <taxon>50 kb inversion clade</taxon>
        <taxon>NPAAA clade</taxon>
        <taxon>indigoferoid/millettioid clade</taxon>
        <taxon>Phaseoleae</taxon>
        <taxon>Canavalia</taxon>
    </lineage>
</organism>
<gene>
    <name evidence="1" type="ORF">VNO77_16344</name>
</gene>
<evidence type="ECO:0000313" key="1">
    <source>
        <dbReference type="EMBL" id="KAK7345733.1"/>
    </source>
</evidence>
<proteinExistence type="predicted"/>
<protein>
    <submittedName>
        <fullName evidence="1">Uncharacterized protein</fullName>
    </submittedName>
</protein>
<dbReference type="Proteomes" id="UP001367508">
    <property type="component" value="Unassembled WGS sequence"/>
</dbReference>
<sequence>MSQIVFKFEIEPQVPVCVTFLNVLCLASPFRFIGEGHWALAQVNLPRPSGFAFRLWNIFTIAQNVIKHVGKKMDLIEVMTLFNAFTMLGPLPLWKGSKVKFDELFMIMFSIRMWQVFCKLKNRLKKALGDLPKENSTIQL</sequence>